<name>A0A495PMW9_9FLAO</name>
<keyword evidence="3" id="KW-1185">Reference proteome</keyword>
<dbReference type="Gene3D" id="3.40.630.30">
    <property type="match status" value="1"/>
</dbReference>
<dbReference type="PROSITE" id="PS51186">
    <property type="entry name" value="GNAT"/>
    <property type="match status" value="1"/>
</dbReference>
<dbReference type="Pfam" id="PF13302">
    <property type="entry name" value="Acetyltransf_3"/>
    <property type="match status" value="1"/>
</dbReference>
<protein>
    <submittedName>
        <fullName evidence="2">Diamine N-acetyltransferase</fullName>
    </submittedName>
</protein>
<dbReference type="AlphaFoldDB" id="A0A495PMW9"/>
<evidence type="ECO:0000259" key="1">
    <source>
        <dbReference type="PROSITE" id="PS51186"/>
    </source>
</evidence>
<dbReference type="GO" id="GO:0016747">
    <property type="term" value="F:acyltransferase activity, transferring groups other than amino-acyl groups"/>
    <property type="evidence" value="ECO:0007669"/>
    <property type="project" value="InterPro"/>
</dbReference>
<dbReference type="OrthoDB" id="893030at2"/>
<dbReference type="InterPro" id="IPR000182">
    <property type="entry name" value="GNAT_dom"/>
</dbReference>
<comment type="caution">
    <text evidence="2">The sequence shown here is derived from an EMBL/GenBank/DDBJ whole genome shotgun (WGS) entry which is preliminary data.</text>
</comment>
<dbReference type="PANTHER" id="PTHR43415">
    <property type="entry name" value="SPERMIDINE N(1)-ACETYLTRANSFERASE"/>
    <property type="match status" value="1"/>
</dbReference>
<dbReference type="EMBL" id="RBLG01000003">
    <property type="protein sequence ID" value="RKS50782.1"/>
    <property type="molecule type" value="Genomic_DNA"/>
</dbReference>
<reference evidence="2 3" key="1">
    <citation type="submission" date="2018-10" db="EMBL/GenBank/DDBJ databases">
        <title>Genomic Encyclopedia of Archaeal and Bacterial Type Strains, Phase II (KMG-II): from individual species to whole genera.</title>
        <authorList>
            <person name="Goeker M."/>
        </authorList>
    </citation>
    <scope>NUCLEOTIDE SEQUENCE [LARGE SCALE GENOMIC DNA]</scope>
    <source>
        <strain evidence="2 3">DSM 19839</strain>
    </source>
</reference>
<keyword evidence="2" id="KW-0808">Transferase</keyword>
<proteinExistence type="predicted"/>
<evidence type="ECO:0000313" key="3">
    <source>
        <dbReference type="Proteomes" id="UP000276282"/>
    </source>
</evidence>
<feature type="domain" description="N-acetyltransferase" evidence="1">
    <location>
        <begin position="9"/>
        <end position="174"/>
    </location>
</feature>
<accession>A0A495PMW9</accession>
<sequence>MLTLKGDKIYLRALEPEDLDFILEVENNEDFWEISSTRVPYSRFLIKKYLQNSHRDIFDVKQLRLMICRHDDKSIGLIDIFDLEPKDRRAALGILFVNDEDRGKGFGQEVLKLTSDYCFTHLGLRQVYANVTEDNLASIKLFEKCNFTEVGIKKDWVLVNGKFKNEILYQLINNVY</sequence>
<dbReference type="CDD" id="cd04301">
    <property type="entry name" value="NAT_SF"/>
    <property type="match status" value="1"/>
</dbReference>
<dbReference type="PANTHER" id="PTHR43415:SF3">
    <property type="entry name" value="GNAT-FAMILY ACETYLTRANSFERASE"/>
    <property type="match status" value="1"/>
</dbReference>
<dbReference type="Proteomes" id="UP000276282">
    <property type="component" value="Unassembled WGS sequence"/>
</dbReference>
<dbReference type="RefSeq" id="WP_121346369.1">
    <property type="nucleotide sequence ID" value="NZ_RBLG01000003.1"/>
</dbReference>
<evidence type="ECO:0000313" key="2">
    <source>
        <dbReference type="EMBL" id="RKS50782.1"/>
    </source>
</evidence>
<dbReference type="SUPFAM" id="SSF55729">
    <property type="entry name" value="Acyl-CoA N-acyltransferases (Nat)"/>
    <property type="match status" value="1"/>
</dbReference>
<gene>
    <name evidence="2" type="ORF">BC962_2556</name>
</gene>
<organism evidence="2 3">
    <name type="scientific">Gillisia mitskevichiae</name>
    <dbReference type="NCBI Taxonomy" id="270921"/>
    <lineage>
        <taxon>Bacteria</taxon>
        <taxon>Pseudomonadati</taxon>
        <taxon>Bacteroidota</taxon>
        <taxon>Flavobacteriia</taxon>
        <taxon>Flavobacteriales</taxon>
        <taxon>Flavobacteriaceae</taxon>
        <taxon>Gillisia</taxon>
    </lineage>
</organism>
<dbReference type="InterPro" id="IPR016181">
    <property type="entry name" value="Acyl_CoA_acyltransferase"/>
</dbReference>